<feature type="domain" description="TauD/TfdA-like" evidence="7">
    <location>
        <begin position="51"/>
        <end position="180"/>
    </location>
</feature>
<dbReference type="InterPro" id="IPR042098">
    <property type="entry name" value="TauD-like_sf"/>
</dbReference>
<dbReference type="GO" id="GO:0005737">
    <property type="term" value="C:cytoplasm"/>
    <property type="evidence" value="ECO:0007669"/>
    <property type="project" value="TreeGrafter"/>
</dbReference>
<accession>A0AAF0DVF9</accession>
<dbReference type="GO" id="GO:0046872">
    <property type="term" value="F:metal ion binding"/>
    <property type="evidence" value="ECO:0007669"/>
    <property type="project" value="UniProtKB-KW"/>
</dbReference>
<evidence type="ECO:0000313" key="9">
    <source>
        <dbReference type="Proteomes" id="UP001216638"/>
    </source>
</evidence>
<comment type="similarity">
    <text evidence="1">Belongs to the TfdA dioxygenase family.</text>
</comment>
<evidence type="ECO:0000256" key="5">
    <source>
        <dbReference type="ARBA" id="ARBA00023004"/>
    </source>
</evidence>
<evidence type="ECO:0000256" key="6">
    <source>
        <dbReference type="SAM" id="MobiDB-lite"/>
    </source>
</evidence>
<protein>
    <recommendedName>
        <fullName evidence="7">TauD/TfdA-like domain-containing protein</fullName>
    </recommendedName>
</protein>
<keyword evidence="2" id="KW-0479">Metal-binding</keyword>
<dbReference type="AlphaFoldDB" id="A0AAF0DVF9"/>
<evidence type="ECO:0000256" key="1">
    <source>
        <dbReference type="ARBA" id="ARBA00005896"/>
    </source>
</evidence>
<dbReference type="GO" id="GO:0016706">
    <property type="term" value="F:2-oxoglutarate-dependent dioxygenase activity"/>
    <property type="evidence" value="ECO:0007669"/>
    <property type="project" value="TreeGrafter"/>
</dbReference>
<name>A0AAF0DVF9_9BASI</name>
<evidence type="ECO:0000259" key="7">
    <source>
        <dbReference type="Pfam" id="PF02668"/>
    </source>
</evidence>
<dbReference type="Proteomes" id="UP001216638">
    <property type="component" value="Chromosome 3"/>
</dbReference>
<sequence>MAPSVQVAPQPDPAPTFKGTKTVPTESSASSIAPKAPLKASGLLDSLYASEELTPALGRVYPEIQLRDVLRHEKADEILRDIAIIISRRGVVFFKNQDLTAEEQKYITNRLGHLTGKPPSSGLHVHPVFNAEREGEEQVVDEKGTLNKDNEISVISSNLLRSLKVGPRNGADEWHSDISFEWGYIVG</sequence>
<dbReference type="InterPro" id="IPR051323">
    <property type="entry name" value="AtsK-like"/>
</dbReference>
<dbReference type="InterPro" id="IPR003819">
    <property type="entry name" value="TauD/TfdA-like"/>
</dbReference>
<dbReference type="Gene3D" id="3.60.130.10">
    <property type="entry name" value="Clavaminate synthase-like"/>
    <property type="match status" value="1"/>
</dbReference>
<keyword evidence="5" id="KW-0408">Iron</keyword>
<dbReference type="EMBL" id="CP119953">
    <property type="protein sequence ID" value="WFC96501.1"/>
    <property type="molecule type" value="Genomic_DNA"/>
</dbReference>
<organism evidence="8 9">
    <name type="scientific">Malassezia brasiliensis</name>
    <dbReference type="NCBI Taxonomy" id="1821822"/>
    <lineage>
        <taxon>Eukaryota</taxon>
        <taxon>Fungi</taxon>
        <taxon>Dikarya</taxon>
        <taxon>Basidiomycota</taxon>
        <taxon>Ustilaginomycotina</taxon>
        <taxon>Malasseziomycetes</taxon>
        <taxon>Malasseziales</taxon>
        <taxon>Malasseziaceae</taxon>
        <taxon>Malassezia</taxon>
    </lineage>
</organism>
<proteinExistence type="inferred from homology"/>
<dbReference type="PANTHER" id="PTHR30468">
    <property type="entry name" value="ALPHA-KETOGLUTARATE-DEPENDENT SULFONATE DIOXYGENASE"/>
    <property type="match status" value="1"/>
</dbReference>
<evidence type="ECO:0000256" key="4">
    <source>
        <dbReference type="ARBA" id="ARBA00023002"/>
    </source>
</evidence>
<gene>
    <name evidence="8" type="ORF">MBRA1_003162</name>
</gene>
<dbReference type="Pfam" id="PF02668">
    <property type="entry name" value="TauD"/>
    <property type="match status" value="1"/>
</dbReference>
<evidence type="ECO:0000313" key="8">
    <source>
        <dbReference type="EMBL" id="WFC96501.1"/>
    </source>
</evidence>
<keyword evidence="9" id="KW-1185">Reference proteome</keyword>
<feature type="region of interest" description="Disordered" evidence="6">
    <location>
        <begin position="1"/>
        <end position="32"/>
    </location>
</feature>
<dbReference type="SUPFAM" id="SSF51197">
    <property type="entry name" value="Clavaminate synthase-like"/>
    <property type="match status" value="1"/>
</dbReference>
<keyword evidence="4" id="KW-0560">Oxidoreductase</keyword>
<evidence type="ECO:0000256" key="3">
    <source>
        <dbReference type="ARBA" id="ARBA00022964"/>
    </source>
</evidence>
<evidence type="ECO:0000256" key="2">
    <source>
        <dbReference type="ARBA" id="ARBA00022723"/>
    </source>
</evidence>
<feature type="compositionally biased region" description="Polar residues" evidence="6">
    <location>
        <begin position="22"/>
        <end position="31"/>
    </location>
</feature>
<keyword evidence="3" id="KW-0223">Dioxygenase</keyword>
<dbReference type="PANTHER" id="PTHR30468:SF10">
    <property type="entry name" value="TAUD_TFDA-LIKE DOMAIN-CONTAINING PROTEIN"/>
    <property type="match status" value="1"/>
</dbReference>
<reference evidence="8" key="1">
    <citation type="submission" date="2023-03" db="EMBL/GenBank/DDBJ databases">
        <title>Mating type loci evolution in Malassezia.</title>
        <authorList>
            <person name="Coelho M.A."/>
        </authorList>
    </citation>
    <scope>NUCLEOTIDE SEQUENCE</scope>
    <source>
        <strain evidence="8">CBS 14135</strain>
    </source>
</reference>